<dbReference type="CDD" id="cd01734">
    <property type="entry name" value="YlxS_C"/>
    <property type="match status" value="1"/>
</dbReference>
<accession>A0ABS9MTU3</accession>
<proteinExistence type="inferred from homology"/>
<protein>
    <recommendedName>
        <fullName evidence="3">Ribosome maturation factor RimP</fullName>
    </recommendedName>
</protein>
<dbReference type="Pfam" id="PF02576">
    <property type="entry name" value="RimP_N"/>
    <property type="match status" value="1"/>
</dbReference>
<dbReference type="HAMAP" id="MF_01077">
    <property type="entry name" value="RimP"/>
    <property type="match status" value="1"/>
</dbReference>
<keyword evidence="2 3" id="KW-0690">Ribosome biogenesis</keyword>
<comment type="similarity">
    <text evidence="3">Belongs to the RimP family.</text>
</comment>
<keyword evidence="1 3" id="KW-0963">Cytoplasm</keyword>
<keyword evidence="6" id="KW-1185">Reference proteome</keyword>
<dbReference type="InterPro" id="IPR028989">
    <property type="entry name" value="RimP_N"/>
</dbReference>
<reference evidence="5 6" key="1">
    <citation type="submission" date="2022-02" db="EMBL/GenBank/DDBJ databases">
        <title>Mesosutterella porci, a novel member of the family Sutterellaceae from pig feces.</title>
        <authorList>
            <person name="Wylensek D."/>
            <person name="Clavel T."/>
        </authorList>
    </citation>
    <scope>NUCLEOTIDE SEQUENCE [LARGE SCALE GENOMIC DNA]</scope>
    <source>
        <strain evidence="6">oilRF-744-wt-GAM-9</strain>
    </source>
</reference>
<dbReference type="InterPro" id="IPR035956">
    <property type="entry name" value="RimP_N_sf"/>
</dbReference>
<dbReference type="SUPFAM" id="SSF75420">
    <property type="entry name" value="YhbC-like, N-terminal domain"/>
    <property type="match status" value="1"/>
</dbReference>
<evidence type="ECO:0000313" key="5">
    <source>
        <dbReference type="EMBL" id="MCG5031744.1"/>
    </source>
</evidence>
<dbReference type="Gene3D" id="3.30.300.70">
    <property type="entry name" value="RimP-like superfamily, N-terminal"/>
    <property type="match status" value="1"/>
</dbReference>
<evidence type="ECO:0000256" key="1">
    <source>
        <dbReference type="ARBA" id="ARBA00022490"/>
    </source>
</evidence>
<dbReference type="EMBL" id="JAKNCT010000013">
    <property type="protein sequence ID" value="MCG5031744.1"/>
    <property type="molecule type" value="Genomic_DNA"/>
</dbReference>
<comment type="function">
    <text evidence="3">Required for maturation of 30S ribosomal subunits.</text>
</comment>
<dbReference type="RefSeq" id="WP_237980348.1">
    <property type="nucleotide sequence ID" value="NZ_JAKNCT010000013.1"/>
</dbReference>
<dbReference type="InterPro" id="IPR003728">
    <property type="entry name" value="Ribosome_maturation_RimP"/>
</dbReference>
<evidence type="ECO:0000256" key="3">
    <source>
        <dbReference type="HAMAP-Rule" id="MF_01077"/>
    </source>
</evidence>
<evidence type="ECO:0000256" key="2">
    <source>
        <dbReference type="ARBA" id="ARBA00022517"/>
    </source>
</evidence>
<comment type="caution">
    <text evidence="5">The sequence shown here is derived from an EMBL/GenBank/DDBJ whole genome shotgun (WGS) entry which is preliminary data.</text>
</comment>
<feature type="domain" description="Ribosome maturation factor RimP N-terminal" evidence="4">
    <location>
        <begin position="6"/>
        <end position="75"/>
    </location>
</feature>
<dbReference type="PANTHER" id="PTHR33867">
    <property type="entry name" value="RIBOSOME MATURATION FACTOR RIMP"/>
    <property type="match status" value="1"/>
</dbReference>
<organism evidence="5 6">
    <name type="scientific">Mesosutterella porci</name>
    <dbReference type="NCBI Taxonomy" id="2915351"/>
    <lineage>
        <taxon>Bacteria</taxon>
        <taxon>Pseudomonadati</taxon>
        <taxon>Pseudomonadota</taxon>
        <taxon>Betaproteobacteria</taxon>
        <taxon>Burkholderiales</taxon>
        <taxon>Sutterellaceae</taxon>
        <taxon>Mesosutterella</taxon>
    </lineage>
</organism>
<evidence type="ECO:0000259" key="4">
    <source>
        <dbReference type="Pfam" id="PF02576"/>
    </source>
</evidence>
<evidence type="ECO:0000313" key="6">
    <source>
        <dbReference type="Proteomes" id="UP001297600"/>
    </source>
</evidence>
<dbReference type="InterPro" id="IPR036847">
    <property type="entry name" value="RimP_C_sf"/>
</dbReference>
<comment type="subcellular location">
    <subcellularLocation>
        <location evidence="3">Cytoplasm</location>
    </subcellularLocation>
</comment>
<dbReference type="SUPFAM" id="SSF74942">
    <property type="entry name" value="YhbC-like, C-terminal domain"/>
    <property type="match status" value="1"/>
</dbReference>
<gene>
    <name evidence="3" type="primary">rimP</name>
    <name evidence="5" type="ORF">MAF45_09875</name>
</gene>
<name>A0ABS9MTU3_9BURK</name>
<dbReference type="Proteomes" id="UP001297600">
    <property type="component" value="Unassembled WGS sequence"/>
</dbReference>
<sequence>MDLSALVEQTLEGMGFELVGFDRLPGSQLRVTIDSSREGGVTVDDCEAVSNQLTALFTVENVDYERLEVSSPGVERPLRRARDWARFAGSQAHVELYAPLHAEGFPEAGRRKLDGKILSLEGEPGSEIVRFEFTGTRPVRTPSQAFRERNAARRSGKPAGEAVSIPVEFPLSEVEHAHLIAELDFKGGRK</sequence>
<dbReference type="InterPro" id="IPR028998">
    <property type="entry name" value="RimP_C"/>
</dbReference>
<dbReference type="PANTHER" id="PTHR33867:SF1">
    <property type="entry name" value="RIBOSOME MATURATION FACTOR RIMP"/>
    <property type="match status" value="1"/>
</dbReference>